<dbReference type="GO" id="GO:0022857">
    <property type="term" value="F:transmembrane transporter activity"/>
    <property type="evidence" value="ECO:0007669"/>
    <property type="project" value="InterPro"/>
</dbReference>
<dbReference type="InterPro" id="IPR036259">
    <property type="entry name" value="MFS_trans_sf"/>
</dbReference>
<sequence>MQQQDQSLSQPKTPSEYTPRAWGVICGASLSLFCSVGFINSFGVFQEYYLQHQLKDESESTVAWLGGVSIFFIFLGSVVSGSLMDLFGPTVILLVGSVGTIFSIMMTSLCHAFWQFILAQGFLMGICMSLLVVPMVAVVGQYIKVNRAAAIGIVIAGSSLGGVVWPIVINELLKKPSLGFGWTMRIVGFIMIPLLMITCTLCRPAPNAQPVAAQTDNESATAEAKPAPQRRPDFSVLSRPAVRLTCLGFFITYFGMFSPFFFTTSYAVHEGFSDDLAFYTVSIVNGASMFGRIIPGIVADKYGRFNLCIPAVFVSGIIALCWTKATSVAGLVIWSAAYGFTSGAILSLQQVCAVQISTPQTIGLTVGAVMAAASFSAMASVPISGELIGSYGYLALSLYSGVSLIIGSFLLLLARFAQERRLLAVV</sequence>
<feature type="transmembrane region" description="Helical" evidence="3">
    <location>
        <begin position="86"/>
        <end position="106"/>
    </location>
</feature>
<accession>A0A0U5GEG6</accession>
<keyword evidence="3" id="KW-0472">Membrane</keyword>
<feature type="transmembrane region" description="Helical" evidence="3">
    <location>
        <begin position="241"/>
        <end position="264"/>
    </location>
</feature>
<organism evidence="5 6">
    <name type="scientific">Aspergillus calidoustus</name>
    <dbReference type="NCBI Taxonomy" id="454130"/>
    <lineage>
        <taxon>Eukaryota</taxon>
        <taxon>Fungi</taxon>
        <taxon>Dikarya</taxon>
        <taxon>Ascomycota</taxon>
        <taxon>Pezizomycotina</taxon>
        <taxon>Eurotiomycetes</taxon>
        <taxon>Eurotiomycetidae</taxon>
        <taxon>Eurotiales</taxon>
        <taxon>Aspergillaceae</taxon>
        <taxon>Aspergillus</taxon>
        <taxon>Aspergillus subgen. Nidulantes</taxon>
    </lineage>
</organism>
<evidence type="ECO:0000256" key="3">
    <source>
        <dbReference type="SAM" id="Phobius"/>
    </source>
</evidence>
<feature type="transmembrane region" description="Helical" evidence="3">
    <location>
        <begin position="331"/>
        <end position="349"/>
    </location>
</feature>
<feature type="transmembrane region" description="Helical" evidence="3">
    <location>
        <begin position="180"/>
        <end position="202"/>
    </location>
</feature>
<dbReference type="OrthoDB" id="3014581at2759"/>
<proteinExistence type="inferred from homology"/>
<dbReference type="InterPro" id="IPR050327">
    <property type="entry name" value="Proton-linked_MCT"/>
</dbReference>
<feature type="transmembrane region" description="Helical" evidence="3">
    <location>
        <begin position="307"/>
        <end position="325"/>
    </location>
</feature>
<evidence type="ECO:0000313" key="6">
    <source>
        <dbReference type="Proteomes" id="UP000054771"/>
    </source>
</evidence>
<dbReference type="GO" id="GO:0016020">
    <property type="term" value="C:membrane"/>
    <property type="evidence" value="ECO:0007669"/>
    <property type="project" value="UniProtKB-SubCell"/>
</dbReference>
<evidence type="ECO:0000259" key="4">
    <source>
        <dbReference type="PROSITE" id="PS50850"/>
    </source>
</evidence>
<protein>
    <recommendedName>
        <fullName evidence="4">Major facilitator superfamily (MFS) profile domain-containing protein</fullName>
    </recommendedName>
</protein>
<name>A0A0U5GEG6_ASPCI</name>
<dbReference type="InterPro" id="IPR011701">
    <property type="entry name" value="MFS"/>
</dbReference>
<dbReference type="PANTHER" id="PTHR11360:SF250">
    <property type="entry name" value="MFS-TYPE TRANSPORTER AFUA_1G00970"/>
    <property type="match status" value="1"/>
</dbReference>
<feature type="transmembrane region" description="Helical" evidence="3">
    <location>
        <begin position="361"/>
        <end position="379"/>
    </location>
</feature>
<feature type="transmembrane region" description="Helical" evidence="3">
    <location>
        <begin position="148"/>
        <end position="168"/>
    </location>
</feature>
<dbReference type="InterPro" id="IPR020846">
    <property type="entry name" value="MFS_dom"/>
</dbReference>
<dbReference type="PANTHER" id="PTHR11360">
    <property type="entry name" value="MONOCARBOXYLATE TRANSPORTER"/>
    <property type="match status" value="1"/>
</dbReference>
<keyword evidence="3" id="KW-1133">Transmembrane helix</keyword>
<evidence type="ECO:0000313" key="5">
    <source>
        <dbReference type="EMBL" id="CEL10067.1"/>
    </source>
</evidence>
<feature type="transmembrane region" description="Helical" evidence="3">
    <location>
        <begin position="391"/>
        <end position="413"/>
    </location>
</feature>
<keyword evidence="6" id="KW-1185">Reference proteome</keyword>
<dbReference type="PROSITE" id="PS50850">
    <property type="entry name" value="MFS"/>
    <property type="match status" value="1"/>
</dbReference>
<feature type="domain" description="Major facilitator superfamily (MFS) profile" evidence="4">
    <location>
        <begin position="21"/>
        <end position="418"/>
    </location>
</feature>
<evidence type="ECO:0000256" key="2">
    <source>
        <dbReference type="ARBA" id="ARBA00006727"/>
    </source>
</evidence>
<comment type="similarity">
    <text evidence="2">Belongs to the major facilitator superfamily. Monocarboxylate porter (TC 2.A.1.13) family.</text>
</comment>
<dbReference type="Pfam" id="PF07690">
    <property type="entry name" value="MFS_1"/>
    <property type="match status" value="1"/>
</dbReference>
<dbReference type="OMA" id="GKFNCCI"/>
<dbReference type="AlphaFoldDB" id="A0A0U5GEG6"/>
<feature type="transmembrane region" description="Helical" evidence="3">
    <location>
        <begin position="62"/>
        <end position="79"/>
    </location>
</feature>
<feature type="transmembrane region" description="Helical" evidence="3">
    <location>
        <begin position="112"/>
        <end position="136"/>
    </location>
</feature>
<dbReference type="CDD" id="cd17352">
    <property type="entry name" value="MFS_MCT_SLC16"/>
    <property type="match status" value="1"/>
</dbReference>
<dbReference type="EMBL" id="CDMC01000016">
    <property type="protein sequence ID" value="CEL10067.1"/>
    <property type="molecule type" value="Genomic_DNA"/>
</dbReference>
<dbReference type="SUPFAM" id="SSF103473">
    <property type="entry name" value="MFS general substrate transporter"/>
    <property type="match status" value="1"/>
</dbReference>
<gene>
    <name evidence="5" type="ORF">ASPCAL13195</name>
</gene>
<keyword evidence="3" id="KW-0812">Transmembrane</keyword>
<dbReference type="Gene3D" id="1.20.1250.20">
    <property type="entry name" value="MFS general substrate transporter like domains"/>
    <property type="match status" value="1"/>
</dbReference>
<feature type="transmembrane region" description="Helical" evidence="3">
    <location>
        <begin position="21"/>
        <end position="42"/>
    </location>
</feature>
<dbReference type="Proteomes" id="UP000054771">
    <property type="component" value="Unassembled WGS sequence"/>
</dbReference>
<reference evidence="6" key="1">
    <citation type="journal article" date="2016" name="Genome Announc.">
        <title>Draft genome sequences of fungus Aspergillus calidoustus.</title>
        <authorList>
            <person name="Horn F."/>
            <person name="Linde J."/>
            <person name="Mattern D.J."/>
            <person name="Walther G."/>
            <person name="Guthke R."/>
            <person name="Scherlach K."/>
            <person name="Martin K."/>
            <person name="Brakhage A.A."/>
            <person name="Petzke L."/>
            <person name="Valiante V."/>
        </authorList>
    </citation>
    <scope>NUCLEOTIDE SEQUENCE [LARGE SCALE GENOMIC DNA]</scope>
    <source>
        <strain evidence="6">SF006504</strain>
    </source>
</reference>
<evidence type="ECO:0000256" key="1">
    <source>
        <dbReference type="ARBA" id="ARBA00004141"/>
    </source>
</evidence>
<feature type="transmembrane region" description="Helical" evidence="3">
    <location>
        <begin position="276"/>
        <end position="295"/>
    </location>
</feature>
<comment type="subcellular location">
    <subcellularLocation>
        <location evidence="1">Membrane</location>
        <topology evidence="1">Multi-pass membrane protein</topology>
    </subcellularLocation>
</comment>